<dbReference type="PANTHER" id="PTHR24074">
    <property type="entry name" value="CO-CHAPERONE PROTEIN DJLA"/>
    <property type="match status" value="1"/>
</dbReference>
<dbReference type="GO" id="GO:0005886">
    <property type="term" value="C:plasma membrane"/>
    <property type="evidence" value="ECO:0007669"/>
    <property type="project" value="UniProtKB-SubCell"/>
</dbReference>
<evidence type="ECO:0000313" key="11">
    <source>
        <dbReference type="Proteomes" id="UP000283255"/>
    </source>
</evidence>
<keyword evidence="2 7" id="KW-0997">Cell inner membrane</keyword>
<protein>
    <recommendedName>
        <fullName evidence="7">Co-chaperone protein DjlA</fullName>
    </recommendedName>
</protein>
<keyword evidence="5 7" id="KW-0472">Membrane</keyword>
<dbReference type="Gene3D" id="1.10.287.110">
    <property type="entry name" value="DnaJ domain"/>
    <property type="match status" value="1"/>
</dbReference>
<evidence type="ECO:0000256" key="6">
    <source>
        <dbReference type="ARBA" id="ARBA00023186"/>
    </source>
</evidence>
<dbReference type="PROSITE" id="PS50076">
    <property type="entry name" value="DNAJ_2"/>
    <property type="match status" value="1"/>
</dbReference>
<organism evidence="10 11">
    <name type="scientific">Motilimonas pumila</name>
    <dbReference type="NCBI Taxonomy" id="2303987"/>
    <lineage>
        <taxon>Bacteria</taxon>
        <taxon>Pseudomonadati</taxon>
        <taxon>Pseudomonadota</taxon>
        <taxon>Gammaproteobacteria</taxon>
        <taxon>Alteromonadales</taxon>
        <taxon>Alteromonadales genera incertae sedis</taxon>
        <taxon>Motilimonas</taxon>
    </lineage>
</organism>
<reference evidence="10 11" key="1">
    <citation type="submission" date="2018-09" db="EMBL/GenBank/DDBJ databases">
        <authorList>
            <person name="Wang F."/>
        </authorList>
    </citation>
    <scope>NUCLEOTIDE SEQUENCE [LARGE SCALE GENOMIC DNA]</scope>
    <source>
        <strain evidence="10 11">PLHSC7-2</strain>
    </source>
</reference>
<accession>A0A418YAC5</accession>
<name>A0A418YAC5_9GAMM</name>
<dbReference type="Gene3D" id="1.10.3680.10">
    <property type="entry name" value="TerB-like"/>
    <property type="match status" value="1"/>
</dbReference>
<evidence type="ECO:0000256" key="8">
    <source>
        <dbReference type="SAM" id="Phobius"/>
    </source>
</evidence>
<dbReference type="CDD" id="cd07316">
    <property type="entry name" value="terB_like_DjlA"/>
    <property type="match status" value="1"/>
</dbReference>
<dbReference type="PRINTS" id="PR00625">
    <property type="entry name" value="JDOMAIN"/>
</dbReference>
<dbReference type="CDD" id="cd06257">
    <property type="entry name" value="DnaJ"/>
    <property type="match status" value="1"/>
</dbReference>
<comment type="subunit">
    <text evidence="7">Homodimer.</text>
</comment>
<evidence type="ECO:0000256" key="2">
    <source>
        <dbReference type="ARBA" id="ARBA00022519"/>
    </source>
</evidence>
<evidence type="ECO:0000256" key="4">
    <source>
        <dbReference type="ARBA" id="ARBA00022989"/>
    </source>
</evidence>
<feature type="topological domain" description="Cytoplasmic" evidence="7">
    <location>
        <begin position="31"/>
        <end position="272"/>
    </location>
</feature>
<reference evidence="10 11" key="2">
    <citation type="submission" date="2019-01" db="EMBL/GenBank/DDBJ databases">
        <title>Motilimonas pumilus sp. nov., isolated from the gut of sea cucumber (Apostichopus japonicus).</title>
        <authorList>
            <person name="Wang F.-Q."/>
            <person name="Ren L.-H."/>
            <person name="Lin Y.-W."/>
            <person name="Sun G.-H."/>
            <person name="Du Z.-J."/>
            <person name="Zhao J.-X."/>
            <person name="Liu X.-J."/>
            <person name="Liu L.-J."/>
        </authorList>
    </citation>
    <scope>NUCLEOTIDE SEQUENCE [LARGE SCALE GENOMIC DNA]</scope>
    <source>
        <strain evidence="10 11">PLHSC7-2</strain>
    </source>
</reference>
<keyword evidence="6 7" id="KW-0143">Chaperone</keyword>
<proteinExistence type="inferred from homology"/>
<keyword evidence="4 7" id="KW-1133">Transmembrane helix</keyword>
<dbReference type="Pfam" id="PF00226">
    <property type="entry name" value="DnaJ"/>
    <property type="match status" value="1"/>
</dbReference>
<dbReference type="InterPro" id="IPR029024">
    <property type="entry name" value="TerB-like"/>
</dbReference>
<dbReference type="Pfam" id="PF05099">
    <property type="entry name" value="TerB"/>
    <property type="match status" value="1"/>
</dbReference>
<comment type="domain">
    <text evidence="7">The transmembrane domain is a dimerization domain.</text>
</comment>
<evidence type="ECO:0000259" key="9">
    <source>
        <dbReference type="PROSITE" id="PS50076"/>
    </source>
</evidence>
<comment type="function">
    <text evidence="7">Regulatory DnaK co-chaperone. Direct interaction between DnaK and DjlA is needed for the induction of the wcaABCDE operon, involved in the synthesis of a colanic acid polysaccharide capsule, possibly through activation of the RcsB/RcsC phosphotransfer signaling pathway. The colanic acid capsule may help the bacterium survive conditions outside the host.</text>
</comment>
<dbReference type="InterPro" id="IPR036869">
    <property type="entry name" value="J_dom_sf"/>
</dbReference>
<feature type="transmembrane region" description="Helical" evidence="8">
    <location>
        <begin position="7"/>
        <end position="28"/>
    </location>
</feature>
<keyword evidence="1 7" id="KW-1003">Cell membrane</keyword>
<comment type="caution">
    <text evidence="10">The sequence shown here is derived from an EMBL/GenBank/DDBJ whole genome shotgun (WGS) entry which is preliminary data.</text>
</comment>
<keyword evidence="3 7" id="KW-0812">Transmembrane</keyword>
<dbReference type="Proteomes" id="UP000283255">
    <property type="component" value="Unassembled WGS sequence"/>
</dbReference>
<dbReference type="HAMAP" id="MF_01153">
    <property type="entry name" value="DjlA"/>
    <property type="match status" value="1"/>
</dbReference>
<dbReference type="SMART" id="SM00271">
    <property type="entry name" value="DnaJ"/>
    <property type="match status" value="1"/>
</dbReference>
<evidence type="ECO:0000256" key="3">
    <source>
        <dbReference type="ARBA" id="ARBA00022692"/>
    </source>
</evidence>
<evidence type="ECO:0000256" key="7">
    <source>
        <dbReference type="HAMAP-Rule" id="MF_01153"/>
    </source>
</evidence>
<dbReference type="SUPFAM" id="SSF46565">
    <property type="entry name" value="Chaperone J-domain"/>
    <property type="match status" value="1"/>
</dbReference>
<dbReference type="FunFam" id="1.10.287.110:FF:000011">
    <property type="entry name" value="Co-chaperone protein DjlA"/>
    <property type="match status" value="1"/>
</dbReference>
<dbReference type="InterPro" id="IPR001623">
    <property type="entry name" value="DnaJ_domain"/>
</dbReference>
<gene>
    <name evidence="7 10" type="primary">djlA</name>
    <name evidence="10" type="ORF">D1Z90_18355</name>
</gene>
<dbReference type="InterPro" id="IPR050817">
    <property type="entry name" value="DjlA_DnaK_co-chaperone"/>
</dbReference>
<dbReference type="OrthoDB" id="9782583at2"/>
<dbReference type="EMBL" id="QZCH01000035">
    <property type="protein sequence ID" value="RJG39476.1"/>
    <property type="molecule type" value="Genomic_DNA"/>
</dbReference>
<dbReference type="RefSeq" id="WP_119912254.1">
    <property type="nucleotide sequence ID" value="NZ_QZCH01000035.1"/>
</dbReference>
<evidence type="ECO:0000313" key="10">
    <source>
        <dbReference type="EMBL" id="RJG39476.1"/>
    </source>
</evidence>
<dbReference type="AlphaFoldDB" id="A0A418YAC5"/>
<keyword evidence="11" id="KW-1185">Reference proteome</keyword>
<sequence>MKVWGKLCGAFFGFMFGHVFGALLGLWLGHKFDRALSQDFSVQEGLMGSLRKQALKSRQLFFHATFSVMGHIAKAKGHVTQAEIQVASLLMDRLKLDADHKQAAQEAFRQGKSVDFPLEQVMEEFVASCRGRRDVLQMFLEIQLQAAFADGELHQKEKAVLEVISDTLGFSRTDLTRLISMIEAEFKFHRQGKRASAADREQQLQDAYQLLGVTPEQSAQEIKKAYRKLMNQHHPDKLVAKGLPEEMMEVAKEKAQDIQQAYELIKQAKEFK</sequence>
<feature type="topological domain" description="Periplasmic" evidence="7">
    <location>
        <begin position="1"/>
        <end position="6"/>
    </location>
</feature>
<evidence type="ECO:0000256" key="1">
    <source>
        <dbReference type="ARBA" id="ARBA00022475"/>
    </source>
</evidence>
<dbReference type="NCBIfam" id="NF006948">
    <property type="entry name" value="PRK09430.1"/>
    <property type="match status" value="1"/>
</dbReference>
<dbReference type="InterPro" id="IPR023749">
    <property type="entry name" value="DjlA"/>
</dbReference>
<evidence type="ECO:0000256" key="5">
    <source>
        <dbReference type="ARBA" id="ARBA00023136"/>
    </source>
</evidence>
<feature type="domain" description="J" evidence="9">
    <location>
        <begin position="206"/>
        <end position="272"/>
    </location>
</feature>
<dbReference type="InterPro" id="IPR007791">
    <property type="entry name" value="DjlA_N"/>
</dbReference>
<dbReference type="GO" id="GO:0051087">
    <property type="term" value="F:protein-folding chaperone binding"/>
    <property type="evidence" value="ECO:0007669"/>
    <property type="project" value="InterPro"/>
</dbReference>
<comment type="subcellular location">
    <subcellularLocation>
        <location evidence="7">Cell inner membrane</location>
        <topology evidence="7">Single-pass type III membrane protein</topology>
    </subcellularLocation>
</comment>